<dbReference type="Proteomes" id="UP000499080">
    <property type="component" value="Unassembled WGS sequence"/>
</dbReference>
<dbReference type="Gene3D" id="3.30.420.10">
    <property type="entry name" value="Ribonuclease H-like superfamily/Ribonuclease H"/>
    <property type="match status" value="1"/>
</dbReference>
<evidence type="ECO:0000313" key="2">
    <source>
        <dbReference type="Proteomes" id="UP000499080"/>
    </source>
</evidence>
<dbReference type="AlphaFoldDB" id="A0A4Y2I8G4"/>
<evidence type="ECO:0000313" key="1">
    <source>
        <dbReference type="EMBL" id="GBM73692.1"/>
    </source>
</evidence>
<keyword evidence="2" id="KW-1185">Reference proteome</keyword>
<organism evidence="1 2">
    <name type="scientific">Araneus ventricosus</name>
    <name type="common">Orbweaver spider</name>
    <name type="synonym">Epeira ventricosa</name>
    <dbReference type="NCBI Taxonomy" id="182803"/>
    <lineage>
        <taxon>Eukaryota</taxon>
        <taxon>Metazoa</taxon>
        <taxon>Ecdysozoa</taxon>
        <taxon>Arthropoda</taxon>
        <taxon>Chelicerata</taxon>
        <taxon>Arachnida</taxon>
        <taxon>Araneae</taxon>
        <taxon>Araneomorphae</taxon>
        <taxon>Entelegynae</taxon>
        <taxon>Araneoidea</taxon>
        <taxon>Araneidae</taxon>
        <taxon>Araneus</taxon>
    </lineage>
</organism>
<comment type="caution">
    <text evidence="1">The sequence shown here is derived from an EMBL/GenBank/DDBJ whole genome shotgun (WGS) entry which is preliminary data.</text>
</comment>
<dbReference type="InterPro" id="IPR036397">
    <property type="entry name" value="RNaseH_sf"/>
</dbReference>
<sequence>MGKKWDYVIFSDEKKFNLDGPDGFRYFWYDLRKEKEIFSKRTFGGGSVMVWGGFATEGTTPLVFVQGRMNSESYVDILADNILPEAPLITSGDYLFQQGNASVHISETSKSWFDANFVKLFD</sequence>
<dbReference type="EMBL" id="BGPR01002453">
    <property type="protein sequence ID" value="GBM73692.1"/>
    <property type="molecule type" value="Genomic_DNA"/>
</dbReference>
<protein>
    <submittedName>
        <fullName evidence="1">Transposable element Tc3 transposase</fullName>
    </submittedName>
</protein>
<name>A0A4Y2I8G4_ARAVE</name>
<gene>
    <name evidence="1" type="primary">tc3a_329</name>
    <name evidence="1" type="ORF">AVEN_177741_1</name>
</gene>
<dbReference type="GO" id="GO:0003676">
    <property type="term" value="F:nucleic acid binding"/>
    <property type="evidence" value="ECO:0007669"/>
    <property type="project" value="InterPro"/>
</dbReference>
<dbReference type="OrthoDB" id="4843387at2759"/>
<accession>A0A4Y2I8G4</accession>
<reference evidence="1 2" key="1">
    <citation type="journal article" date="2019" name="Sci. Rep.">
        <title>Orb-weaving spider Araneus ventricosus genome elucidates the spidroin gene catalogue.</title>
        <authorList>
            <person name="Kono N."/>
            <person name="Nakamura H."/>
            <person name="Ohtoshi R."/>
            <person name="Moran D.A.P."/>
            <person name="Shinohara A."/>
            <person name="Yoshida Y."/>
            <person name="Fujiwara M."/>
            <person name="Mori M."/>
            <person name="Tomita M."/>
            <person name="Arakawa K."/>
        </authorList>
    </citation>
    <scope>NUCLEOTIDE SEQUENCE [LARGE SCALE GENOMIC DNA]</scope>
</reference>
<proteinExistence type="predicted"/>